<dbReference type="InterPro" id="IPR023210">
    <property type="entry name" value="NADP_OxRdtase_dom"/>
</dbReference>
<dbReference type="InterPro" id="IPR018170">
    <property type="entry name" value="Aldo/ket_reductase_CS"/>
</dbReference>
<dbReference type="Pfam" id="PF00248">
    <property type="entry name" value="Aldo_ket_red"/>
    <property type="match status" value="1"/>
</dbReference>
<dbReference type="PIRSF" id="PIRSF000097">
    <property type="entry name" value="AKR"/>
    <property type="match status" value="1"/>
</dbReference>
<accession>A0A0R2H518</accession>
<dbReference type="Proteomes" id="UP000076405">
    <property type="component" value="Chromosome"/>
</dbReference>
<evidence type="ECO:0000256" key="1">
    <source>
        <dbReference type="ARBA" id="ARBA00007905"/>
    </source>
</evidence>
<evidence type="ECO:0000259" key="7">
    <source>
        <dbReference type="Pfam" id="PF00248"/>
    </source>
</evidence>
<dbReference type="FunFam" id="3.20.20.100:FF:000002">
    <property type="entry name" value="2,5-diketo-D-gluconic acid reductase A"/>
    <property type="match status" value="1"/>
</dbReference>
<gene>
    <name evidence="8" type="ORF">ADU70_1253</name>
    <name evidence="9" type="ORF">ADU72_1445</name>
</gene>
<feature type="site" description="Lowers pKa of active site Tyr" evidence="6">
    <location>
        <position position="77"/>
    </location>
</feature>
<evidence type="ECO:0000256" key="6">
    <source>
        <dbReference type="PIRSR" id="PIRSR000097-3"/>
    </source>
</evidence>
<reference evidence="10 11" key="1">
    <citation type="journal article" date="2016" name="PLoS ONE">
        <title>The Identification of Novel Diagnostic Marker Genes for the Detection of Beer Spoiling Pediococcus damnosus Strains Using the BlAst Diagnostic Gene findEr.</title>
        <authorList>
            <person name="Behr J."/>
            <person name="Geissler A.J."/>
            <person name="Schmid J."/>
            <person name="Zehe A."/>
            <person name="Vogel R.F."/>
        </authorList>
    </citation>
    <scope>NUCLEOTIDE SEQUENCE [LARGE SCALE GENOMIC DNA]</scope>
    <source>
        <strain evidence="8 11">TMW 2.1533</strain>
        <strain evidence="9 10">TMW 2.1535</strain>
    </source>
</reference>
<sequence length="280" mass="31937">MSHKIPQIKFNDRTAFPQIGFGTYKLNGATGVSAIRSALDNGYRALDSAYNYENHGALGEAIRQSDIPRSQIMITSKLPGRHHKYTEALENIQESLYQTGLKYFDLYLIHWPNPKEDHYVEAWKALIDAQKWGLVRSIGVSNFLPEHIDRLIDETEVVPAVNQIELHPYFSQAPQRKYDADHHIVTEAWSPLGRASAVLEDPVIKKIADAHHKSVGQVILRWEIQLGVLPIPKSSSTVRQRENLHIFNFELNEEEMTAITNLDCPDGRNKNQDPAVYEEF</sequence>
<dbReference type="PROSITE" id="PS00063">
    <property type="entry name" value="ALDOKETO_REDUCTASE_3"/>
    <property type="match status" value="1"/>
</dbReference>
<keyword evidence="3" id="KW-0560">Oxidoreductase</keyword>
<dbReference type="KEGG" id="pdm:ADU72_1445"/>
<dbReference type="PROSITE" id="PS00062">
    <property type="entry name" value="ALDOKETO_REDUCTASE_2"/>
    <property type="match status" value="1"/>
</dbReference>
<dbReference type="EMBL" id="CP012288">
    <property type="protein sequence ID" value="AMV67374.1"/>
    <property type="molecule type" value="Genomic_DNA"/>
</dbReference>
<dbReference type="AlphaFoldDB" id="A0A0R2H518"/>
<evidence type="ECO:0000256" key="4">
    <source>
        <dbReference type="PIRSR" id="PIRSR000097-1"/>
    </source>
</evidence>
<dbReference type="CDD" id="cd19132">
    <property type="entry name" value="AKR_AKR5D1_E1"/>
    <property type="match status" value="1"/>
</dbReference>
<comment type="similarity">
    <text evidence="1">Belongs to the aldo/keto reductase family.</text>
</comment>
<keyword evidence="2" id="KW-0521">NADP</keyword>
<dbReference type="PRINTS" id="PR00069">
    <property type="entry name" value="ALDKETRDTASE"/>
</dbReference>
<proteinExistence type="inferred from homology"/>
<protein>
    <submittedName>
        <fullName evidence="8">Oxidoreductase of aldo/keto reductase family, subgroup 1</fullName>
    </submittedName>
</protein>
<dbReference type="PANTHER" id="PTHR43827">
    <property type="entry name" value="2,5-DIKETO-D-GLUCONIC ACID REDUCTASE"/>
    <property type="match status" value="1"/>
</dbReference>
<evidence type="ECO:0000313" key="10">
    <source>
        <dbReference type="Proteomes" id="UP000076244"/>
    </source>
</evidence>
<name>A0A0R2H518_9LACO</name>
<dbReference type="InterPro" id="IPR036812">
    <property type="entry name" value="NAD(P)_OxRdtase_dom_sf"/>
</dbReference>
<dbReference type="GO" id="GO:0016616">
    <property type="term" value="F:oxidoreductase activity, acting on the CH-OH group of donors, NAD or NADP as acceptor"/>
    <property type="evidence" value="ECO:0007669"/>
    <property type="project" value="UniProtKB-ARBA"/>
</dbReference>
<evidence type="ECO:0000256" key="5">
    <source>
        <dbReference type="PIRSR" id="PIRSR000097-2"/>
    </source>
</evidence>
<feature type="active site" description="Proton donor" evidence="4">
    <location>
        <position position="52"/>
    </location>
</feature>
<evidence type="ECO:0000256" key="3">
    <source>
        <dbReference type="ARBA" id="ARBA00023002"/>
    </source>
</evidence>
<dbReference type="SUPFAM" id="SSF51430">
    <property type="entry name" value="NAD(P)-linked oxidoreductase"/>
    <property type="match status" value="1"/>
</dbReference>
<feature type="domain" description="NADP-dependent oxidoreductase" evidence="7">
    <location>
        <begin position="19"/>
        <end position="262"/>
    </location>
</feature>
<dbReference type="InterPro" id="IPR020471">
    <property type="entry name" value="AKR"/>
</dbReference>
<organism evidence="8 11">
    <name type="scientific">Pediococcus damnosus</name>
    <dbReference type="NCBI Taxonomy" id="51663"/>
    <lineage>
        <taxon>Bacteria</taxon>
        <taxon>Bacillati</taxon>
        <taxon>Bacillota</taxon>
        <taxon>Bacilli</taxon>
        <taxon>Lactobacillales</taxon>
        <taxon>Lactobacillaceae</taxon>
        <taxon>Pediococcus</taxon>
    </lineage>
</organism>
<evidence type="ECO:0000313" key="11">
    <source>
        <dbReference type="Proteomes" id="UP000076405"/>
    </source>
</evidence>
<dbReference type="Gene3D" id="3.20.20.100">
    <property type="entry name" value="NADP-dependent oxidoreductase domain"/>
    <property type="match status" value="1"/>
</dbReference>
<evidence type="ECO:0000313" key="8">
    <source>
        <dbReference type="EMBL" id="AMV62743.1"/>
    </source>
</evidence>
<keyword evidence="10" id="KW-1185">Reference proteome</keyword>
<feature type="binding site" evidence="5">
    <location>
        <position position="110"/>
    </location>
    <ligand>
        <name>substrate</name>
    </ligand>
</feature>
<evidence type="ECO:0000313" key="9">
    <source>
        <dbReference type="EMBL" id="AMV67374.1"/>
    </source>
</evidence>
<dbReference type="Proteomes" id="UP000076244">
    <property type="component" value="Chromosome"/>
</dbReference>
<dbReference type="PANTHER" id="PTHR43827:SF3">
    <property type="entry name" value="NADP-DEPENDENT OXIDOREDUCTASE DOMAIN-CONTAINING PROTEIN"/>
    <property type="match status" value="1"/>
</dbReference>
<dbReference type="RefSeq" id="WP_056986368.1">
    <property type="nucleotide sequence ID" value="NZ_BAAAXI010000135.1"/>
</dbReference>
<dbReference type="EMBL" id="CP012275">
    <property type="protein sequence ID" value="AMV62743.1"/>
    <property type="molecule type" value="Genomic_DNA"/>
</dbReference>
<evidence type="ECO:0000256" key="2">
    <source>
        <dbReference type="ARBA" id="ARBA00022857"/>
    </source>
</evidence>
<dbReference type="OrthoDB" id="9804790at2"/>